<organism evidence="1 2">
    <name type="scientific">Streptomyces shaanxiensis</name>
    <dbReference type="NCBI Taxonomy" id="653357"/>
    <lineage>
        <taxon>Bacteria</taxon>
        <taxon>Bacillati</taxon>
        <taxon>Actinomycetota</taxon>
        <taxon>Actinomycetes</taxon>
        <taxon>Kitasatosporales</taxon>
        <taxon>Streptomycetaceae</taxon>
        <taxon>Streptomyces</taxon>
    </lineage>
</organism>
<dbReference type="SMART" id="SM00567">
    <property type="entry name" value="EZ_HEAT"/>
    <property type="match status" value="5"/>
</dbReference>
<dbReference type="EMBL" id="BAAAZY010000024">
    <property type="protein sequence ID" value="GAA4079855.1"/>
    <property type="molecule type" value="Genomic_DNA"/>
</dbReference>
<evidence type="ECO:0008006" key="3">
    <source>
        <dbReference type="Google" id="ProtNLM"/>
    </source>
</evidence>
<reference evidence="2" key="1">
    <citation type="journal article" date="2019" name="Int. J. Syst. Evol. Microbiol.">
        <title>The Global Catalogue of Microorganisms (GCM) 10K type strain sequencing project: providing services to taxonomists for standard genome sequencing and annotation.</title>
        <authorList>
            <consortium name="The Broad Institute Genomics Platform"/>
            <consortium name="The Broad Institute Genome Sequencing Center for Infectious Disease"/>
            <person name="Wu L."/>
            <person name="Ma J."/>
        </authorList>
    </citation>
    <scope>NUCLEOTIDE SEQUENCE [LARGE SCALE GENOMIC DNA]</scope>
    <source>
        <strain evidence="2">JCM 16925</strain>
    </source>
</reference>
<accession>A0ABP7W4Z6</accession>
<dbReference type="Proteomes" id="UP001499984">
    <property type="component" value="Unassembled WGS sequence"/>
</dbReference>
<gene>
    <name evidence="1" type="ORF">GCM10022233_69760</name>
</gene>
<dbReference type="Gene3D" id="1.25.10.10">
    <property type="entry name" value="Leucine-rich Repeat Variant"/>
    <property type="match status" value="4"/>
</dbReference>
<sequence length="506" mass="53863">MGADQQIAFFLRELKDGDTWRRAAAAKGLSRVGRDEHAWVLAGSVDDPAPEVREAVAAGLGRLGVAEAGRVPLPALMGDEDPWVRRRASRAAIRLGLDGPILVEAFSRLLHDPDHHLRINALDGLAALGAPSDAAGLVALLGDPEGAVRGRARSLLYRFRDDPAVSAEVLRTAEQDGGEARVRALELLPRHWTARLVDSLLAGLRDDSAEVRIAVAGRLLDMEDARTRDALAAALEAERDGGAAASLLRRLSRRGDERVTGPAMRWLGDAVAGPSAAYALGAVGTRAAARVLRTAVTDSGLPGRTRAAAAKGIGQAGRWDAVWLLLPLLDDPDRDVRAGAVDGLESLVDEGLRPWERRSVARALVDHLTADPNTTWQTHNALIGLAEALPGLRQIVDRTPSPEVRAAALSLLDTDNATDENTGQDLPRFVHALDDPFETVRYHAAQGLAHWLTATGRLPQDAGRLRARLTAIAEDSSAASDASGERTRAAAEEALRALDGCRTQSS</sequence>
<protein>
    <recommendedName>
        <fullName evidence="3">HEAT repeat domain-containing protein</fullName>
    </recommendedName>
</protein>
<dbReference type="PANTHER" id="PTHR12697">
    <property type="entry name" value="PBS LYASE HEAT-LIKE PROTEIN"/>
    <property type="match status" value="1"/>
</dbReference>
<keyword evidence="2" id="KW-1185">Reference proteome</keyword>
<dbReference type="SUPFAM" id="SSF48371">
    <property type="entry name" value="ARM repeat"/>
    <property type="match status" value="2"/>
</dbReference>
<name>A0ABP7W4Z6_9ACTN</name>
<evidence type="ECO:0000313" key="1">
    <source>
        <dbReference type="EMBL" id="GAA4079855.1"/>
    </source>
</evidence>
<proteinExistence type="predicted"/>
<dbReference type="InterPro" id="IPR016024">
    <property type="entry name" value="ARM-type_fold"/>
</dbReference>
<dbReference type="RefSeq" id="WP_345019082.1">
    <property type="nucleotide sequence ID" value="NZ_BAAAZY010000024.1"/>
</dbReference>
<dbReference type="PANTHER" id="PTHR12697:SF5">
    <property type="entry name" value="DEOXYHYPUSINE HYDROXYLASE"/>
    <property type="match status" value="1"/>
</dbReference>
<evidence type="ECO:0000313" key="2">
    <source>
        <dbReference type="Proteomes" id="UP001499984"/>
    </source>
</evidence>
<dbReference type="InterPro" id="IPR011989">
    <property type="entry name" value="ARM-like"/>
</dbReference>
<comment type="caution">
    <text evidence="1">The sequence shown here is derived from an EMBL/GenBank/DDBJ whole genome shotgun (WGS) entry which is preliminary data.</text>
</comment>
<dbReference type="Pfam" id="PF13646">
    <property type="entry name" value="HEAT_2"/>
    <property type="match status" value="2"/>
</dbReference>
<dbReference type="InterPro" id="IPR004155">
    <property type="entry name" value="PBS_lyase_HEAT"/>
</dbReference>